<dbReference type="Proteomes" id="UP001172457">
    <property type="component" value="Chromosome 1"/>
</dbReference>
<dbReference type="EMBL" id="JARYMX010000001">
    <property type="protein sequence ID" value="KAJ9566527.1"/>
    <property type="molecule type" value="Genomic_DNA"/>
</dbReference>
<evidence type="ECO:0000313" key="1">
    <source>
        <dbReference type="EMBL" id="KAJ9566527.1"/>
    </source>
</evidence>
<accession>A0AA38WMV0</accession>
<sequence length="69" mass="8128">MISGKKHVLNIAYLFFLNAIELCGHKPEVYEPREFLWHDRLDHPGSVMMRENNRTVMWPSFGEPEDSPN</sequence>
<proteinExistence type="predicted"/>
<protein>
    <submittedName>
        <fullName evidence="1">Uncharacterized protein</fullName>
    </submittedName>
</protein>
<keyword evidence="2" id="KW-1185">Reference proteome</keyword>
<name>A0AA38WMV0_9ASTR</name>
<dbReference type="AlphaFoldDB" id="A0AA38WMV0"/>
<organism evidence="1 2">
    <name type="scientific">Centaurea solstitialis</name>
    <name type="common">yellow star-thistle</name>
    <dbReference type="NCBI Taxonomy" id="347529"/>
    <lineage>
        <taxon>Eukaryota</taxon>
        <taxon>Viridiplantae</taxon>
        <taxon>Streptophyta</taxon>
        <taxon>Embryophyta</taxon>
        <taxon>Tracheophyta</taxon>
        <taxon>Spermatophyta</taxon>
        <taxon>Magnoliopsida</taxon>
        <taxon>eudicotyledons</taxon>
        <taxon>Gunneridae</taxon>
        <taxon>Pentapetalae</taxon>
        <taxon>asterids</taxon>
        <taxon>campanulids</taxon>
        <taxon>Asterales</taxon>
        <taxon>Asteraceae</taxon>
        <taxon>Carduoideae</taxon>
        <taxon>Cardueae</taxon>
        <taxon>Centaureinae</taxon>
        <taxon>Centaurea</taxon>
    </lineage>
</organism>
<gene>
    <name evidence="1" type="ORF">OSB04_002493</name>
</gene>
<reference evidence="1" key="1">
    <citation type="submission" date="2023-03" db="EMBL/GenBank/DDBJ databases">
        <title>Chromosome-scale reference genome and RAD-based genetic map of yellow starthistle (Centaurea solstitialis) reveal putative structural variation and QTLs associated with invader traits.</title>
        <authorList>
            <person name="Reatini B."/>
            <person name="Cang F.A."/>
            <person name="Jiang Q."/>
            <person name="Mckibben M.T.W."/>
            <person name="Barker M.S."/>
            <person name="Rieseberg L.H."/>
            <person name="Dlugosch K.M."/>
        </authorList>
    </citation>
    <scope>NUCLEOTIDE SEQUENCE</scope>
    <source>
        <strain evidence="1">CAN-66</strain>
        <tissue evidence="1">Leaf</tissue>
    </source>
</reference>
<evidence type="ECO:0000313" key="2">
    <source>
        <dbReference type="Proteomes" id="UP001172457"/>
    </source>
</evidence>
<comment type="caution">
    <text evidence="1">The sequence shown here is derived from an EMBL/GenBank/DDBJ whole genome shotgun (WGS) entry which is preliminary data.</text>
</comment>